<feature type="compositionally biased region" description="Basic and acidic residues" evidence="1">
    <location>
        <begin position="76"/>
        <end position="91"/>
    </location>
</feature>
<reference evidence="2" key="1">
    <citation type="journal article" date="2022" name="bioRxiv">
        <title>Sequencing and chromosome-scale assembly of the giantPleurodeles waltlgenome.</title>
        <authorList>
            <person name="Brown T."/>
            <person name="Elewa A."/>
            <person name="Iarovenko S."/>
            <person name="Subramanian E."/>
            <person name="Araus A.J."/>
            <person name="Petzold A."/>
            <person name="Susuki M."/>
            <person name="Suzuki K.-i.T."/>
            <person name="Hayashi T."/>
            <person name="Toyoda A."/>
            <person name="Oliveira C."/>
            <person name="Osipova E."/>
            <person name="Leigh N.D."/>
            <person name="Simon A."/>
            <person name="Yun M.H."/>
        </authorList>
    </citation>
    <scope>NUCLEOTIDE SEQUENCE</scope>
    <source>
        <strain evidence="2">20211129_DDA</strain>
        <tissue evidence="2">Liver</tissue>
    </source>
</reference>
<proteinExistence type="predicted"/>
<protein>
    <submittedName>
        <fullName evidence="2">Uncharacterized protein</fullName>
    </submittedName>
</protein>
<organism evidence="2 3">
    <name type="scientific">Pleurodeles waltl</name>
    <name type="common">Iberian ribbed newt</name>
    <dbReference type="NCBI Taxonomy" id="8319"/>
    <lineage>
        <taxon>Eukaryota</taxon>
        <taxon>Metazoa</taxon>
        <taxon>Chordata</taxon>
        <taxon>Craniata</taxon>
        <taxon>Vertebrata</taxon>
        <taxon>Euteleostomi</taxon>
        <taxon>Amphibia</taxon>
        <taxon>Batrachia</taxon>
        <taxon>Caudata</taxon>
        <taxon>Salamandroidea</taxon>
        <taxon>Salamandridae</taxon>
        <taxon>Pleurodelinae</taxon>
        <taxon>Pleurodeles</taxon>
    </lineage>
</organism>
<sequence>MAVTSAVVRTAAVRTTSALRHWLLKPIGFNVNQCGFALRSSTAYRHGVPRQRIYLTSHCRTSQEVGLDWQVRAAEENLRKKDYGGHSDRGGRRSPPAKRFPPKDRSAVKRPRRPFRLSRWAGGRPPEDRRPAQRDSPFNNEAGSEWSRRS</sequence>
<evidence type="ECO:0000256" key="1">
    <source>
        <dbReference type="SAM" id="MobiDB-lite"/>
    </source>
</evidence>
<keyword evidence="3" id="KW-1185">Reference proteome</keyword>
<evidence type="ECO:0000313" key="3">
    <source>
        <dbReference type="Proteomes" id="UP001066276"/>
    </source>
</evidence>
<dbReference type="Proteomes" id="UP001066276">
    <property type="component" value="Chromosome 1_1"/>
</dbReference>
<feature type="region of interest" description="Disordered" evidence="1">
    <location>
        <begin position="76"/>
        <end position="150"/>
    </location>
</feature>
<gene>
    <name evidence="2" type="ORF">NDU88_006728</name>
</gene>
<dbReference type="AlphaFoldDB" id="A0AAV7WYD9"/>
<evidence type="ECO:0000313" key="2">
    <source>
        <dbReference type="EMBL" id="KAJ1219157.1"/>
    </source>
</evidence>
<dbReference type="EMBL" id="JANPWB010000001">
    <property type="protein sequence ID" value="KAJ1219157.1"/>
    <property type="molecule type" value="Genomic_DNA"/>
</dbReference>
<name>A0AAV7WYD9_PLEWA</name>
<accession>A0AAV7WYD9</accession>
<comment type="caution">
    <text evidence="2">The sequence shown here is derived from an EMBL/GenBank/DDBJ whole genome shotgun (WGS) entry which is preliminary data.</text>
</comment>